<dbReference type="InterPro" id="IPR000160">
    <property type="entry name" value="GGDEF_dom"/>
</dbReference>
<evidence type="ECO:0000256" key="1">
    <source>
        <dbReference type="PROSITE-ProRule" id="PRU00169"/>
    </source>
</evidence>
<dbReference type="Gene3D" id="3.40.50.2300">
    <property type="match status" value="1"/>
</dbReference>
<evidence type="ECO:0000259" key="2">
    <source>
        <dbReference type="PROSITE" id="PS50110"/>
    </source>
</evidence>
<dbReference type="GO" id="GO:0000160">
    <property type="term" value="P:phosphorelay signal transduction system"/>
    <property type="evidence" value="ECO:0007669"/>
    <property type="project" value="InterPro"/>
</dbReference>
<dbReference type="SUPFAM" id="SSF55785">
    <property type="entry name" value="PYP-like sensor domain (PAS domain)"/>
    <property type="match status" value="1"/>
</dbReference>
<dbReference type="InterPro" id="IPR052155">
    <property type="entry name" value="Biofilm_reg_signaling"/>
</dbReference>
<dbReference type="AlphaFoldDB" id="A0A1Y2K6Z7"/>
<dbReference type="NCBIfam" id="TIGR00254">
    <property type="entry name" value="GGDEF"/>
    <property type="match status" value="1"/>
</dbReference>
<dbReference type="SMART" id="SM00448">
    <property type="entry name" value="REC"/>
    <property type="match status" value="1"/>
</dbReference>
<dbReference type="InterPro" id="IPR000014">
    <property type="entry name" value="PAS"/>
</dbReference>
<dbReference type="InterPro" id="IPR011006">
    <property type="entry name" value="CheY-like_superfamily"/>
</dbReference>
<dbReference type="SUPFAM" id="SSF141868">
    <property type="entry name" value="EAL domain-like"/>
    <property type="match status" value="1"/>
</dbReference>
<keyword evidence="7" id="KW-1185">Reference proteome</keyword>
<comment type="caution">
    <text evidence="6">The sequence shown here is derived from an EMBL/GenBank/DDBJ whole genome shotgun (WGS) entry which is preliminary data.</text>
</comment>
<dbReference type="FunFam" id="3.20.20.450:FF:000001">
    <property type="entry name" value="Cyclic di-GMP phosphodiesterase yahA"/>
    <property type="match status" value="1"/>
</dbReference>
<dbReference type="CDD" id="cd00130">
    <property type="entry name" value="PAS"/>
    <property type="match status" value="1"/>
</dbReference>
<evidence type="ECO:0000313" key="7">
    <source>
        <dbReference type="Proteomes" id="UP000194003"/>
    </source>
</evidence>
<proteinExistence type="predicted"/>
<evidence type="ECO:0000259" key="5">
    <source>
        <dbReference type="PROSITE" id="PS50887"/>
    </source>
</evidence>
<dbReference type="InterPro" id="IPR043128">
    <property type="entry name" value="Rev_trsase/Diguanyl_cyclase"/>
</dbReference>
<dbReference type="SUPFAM" id="SSF52172">
    <property type="entry name" value="CheY-like"/>
    <property type="match status" value="1"/>
</dbReference>
<reference evidence="6 7" key="1">
    <citation type="journal article" date="2016" name="BMC Genomics">
        <title>Combined genomic and structural analyses of a cultured magnetotactic bacterium reveals its niche adaptation to a dynamic environment.</title>
        <authorList>
            <person name="Araujo A.C."/>
            <person name="Morillo V."/>
            <person name="Cypriano J."/>
            <person name="Teixeira L.C."/>
            <person name="Leao P."/>
            <person name="Lyra S."/>
            <person name="Almeida L.G."/>
            <person name="Bazylinski D.A."/>
            <person name="Vasconcellos A.T."/>
            <person name="Abreu F."/>
            <person name="Lins U."/>
        </authorList>
    </citation>
    <scope>NUCLEOTIDE SEQUENCE [LARGE SCALE GENOMIC DNA]</scope>
    <source>
        <strain evidence="6 7">IT-1</strain>
    </source>
</reference>
<evidence type="ECO:0000313" key="6">
    <source>
        <dbReference type="EMBL" id="OSM05323.1"/>
    </source>
</evidence>
<accession>A0A1Y2K6Z7</accession>
<dbReference type="Pfam" id="PF00072">
    <property type="entry name" value="Response_reg"/>
    <property type="match status" value="1"/>
</dbReference>
<sequence length="681" mass="76136">MVADDDPVTQVMLSRFLEKQGWRAMTVNDGESAVSAFDDEIPDMVLMDAKMPQMDGFEACRRIKQRPDARQTPVLMITGLNDDQSVDRAYEAGAVDFITKPIRWAILRNRMNYLLKMIEAERQLHLTASVFDNTSEGIVVTDAKGVVELVNPAFERITGYRLEEAVGHNISLLQSGRHDENFYARMWGALLEEGKWAGEIWNRRKNGEIYPEWANITAIKSPNEKINQYVAVFSDLTTIKESEENLLYIAGHDALTDLPNRLLFQERLAQGMRDASEHKRLLAVLVIDLDRFKVINETLGHDVGDNLLAAVSERLRDIMPPLATLARLGGDEFGVIAPQMRDSGEAAKLSHDILNVLSRAVIVGEMELYIGGSIGITVAPIDGDDPQQLMKNAEAAMYHAKQSGRNNFQFYRQELNTASVSRMVLEAGLRNAVDRQEFLLHYQPQMCLKRDKLIGVEALVRWMHPERGMVSPGEFIPLAEETGLVVPMGQWALVTACNQAVAWRNAGFPPIRVAVNLSGIQFKLPDFVDMVTRVVRMTGIEPACLELELTESIAMGDVEETLAKLKTLADLGVKLAIDDFGTGFSSLSYLKRFPIHTLKIDQSFVRPCTENSEEAAIVRSFVGLAHSLNLSVIAEGVETEAQREFLRGEACDEIQGYFYSRPLSSDALTDFLRAERDADKN</sequence>
<feature type="modified residue" description="4-aspartylphosphate" evidence="1">
    <location>
        <position position="48"/>
    </location>
</feature>
<feature type="domain" description="EAL" evidence="4">
    <location>
        <begin position="422"/>
        <end position="676"/>
    </location>
</feature>
<dbReference type="PROSITE" id="PS50110">
    <property type="entry name" value="RESPONSE_REGULATORY"/>
    <property type="match status" value="1"/>
</dbReference>
<dbReference type="PROSITE" id="PS50112">
    <property type="entry name" value="PAS"/>
    <property type="match status" value="1"/>
</dbReference>
<dbReference type="InterPro" id="IPR035965">
    <property type="entry name" value="PAS-like_dom_sf"/>
</dbReference>
<dbReference type="Pfam" id="PF00563">
    <property type="entry name" value="EAL"/>
    <property type="match status" value="1"/>
</dbReference>
<dbReference type="InterPro" id="IPR029787">
    <property type="entry name" value="Nucleotide_cyclase"/>
</dbReference>
<protein>
    <submittedName>
        <fullName evidence="6">Putative response regulator receiver modulated diguanylate cyclase/phosphodiesterase with PAS/PAC sensor</fullName>
    </submittedName>
</protein>
<dbReference type="PANTHER" id="PTHR44757">
    <property type="entry name" value="DIGUANYLATE CYCLASE DGCP"/>
    <property type="match status" value="1"/>
</dbReference>
<feature type="domain" description="Response regulatory" evidence="2">
    <location>
        <begin position="1"/>
        <end position="115"/>
    </location>
</feature>
<organism evidence="6 7">
    <name type="scientific">Magnetofaba australis IT-1</name>
    <dbReference type="NCBI Taxonomy" id="1434232"/>
    <lineage>
        <taxon>Bacteria</taxon>
        <taxon>Pseudomonadati</taxon>
        <taxon>Pseudomonadota</taxon>
        <taxon>Magnetococcia</taxon>
        <taxon>Magnetococcales</taxon>
        <taxon>Magnetococcaceae</taxon>
        <taxon>Magnetofaba</taxon>
    </lineage>
</organism>
<feature type="domain" description="GGDEF" evidence="5">
    <location>
        <begin position="280"/>
        <end position="413"/>
    </location>
</feature>
<name>A0A1Y2K6Z7_9PROT</name>
<dbReference type="Pfam" id="PF13426">
    <property type="entry name" value="PAS_9"/>
    <property type="match status" value="1"/>
</dbReference>
<dbReference type="SMART" id="SM00052">
    <property type="entry name" value="EAL"/>
    <property type="match status" value="1"/>
</dbReference>
<dbReference type="PROSITE" id="PS50883">
    <property type="entry name" value="EAL"/>
    <property type="match status" value="1"/>
</dbReference>
<dbReference type="InterPro" id="IPR001789">
    <property type="entry name" value="Sig_transdc_resp-reg_receiver"/>
</dbReference>
<evidence type="ECO:0000259" key="3">
    <source>
        <dbReference type="PROSITE" id="PS50112"/>
    </source>
</evidence>
<dbReference type="SMART" id="SM00267">
    <property type="entry name" value="GGDEF"/>
    <property type="match status" value="1"/>
</dbReference>
<dbReference type="SMART" id="SM00091">
    <property type="entry name" value="PAS"/>
    <property type="match status" value="1"/>
</dbReference>
<dbReference type="PROSITE" id="PS50887">
    <property type="entry name" value="GGDEF"/>
    <property type="match status" value="1"/>
</dbReference>
<dbReference type="InterPro" id="IPR001633">
    <property type="entry name" value="EAL_dom"/>
</dbReference>
<gene>
    <name evidence="6" type="ORF">MAIT1_03496</name>
</gene>
<dbReference type="CDD" id="cd01948">
    <property type="entry name" value="EAL"/>
    <property type="match status" value="1"/>
</dbReference>
<dbReference type="Gene3D" id="3.30.70.270">
    <property type="match status" value="1"/>
</dbReference>
<dbReference type="CDD" id="cd01949">
    <property type="entry name" value="GGDEF"/>
    <property type="match status" value="1"/>
</dbReference>
<dbReference type="PANTHER" id="PTHR44757:SF2">
    <property type="entry name" value="BIOFILM ARCHITECTURE MAINTENANCE PROTEIN MBAA"/>
    <property type="match status" value="1"/>
</dbReference>
<dbReference type="STRING" id="1434232.MAIT1_03496"/>
<dbReference type="Proteomes" id="UP000194003">
    <property type="component" value="Unassembled WGS sequence"/>
</dbReference>
<dbReference type="EMBL" id="LVJN01000018">
    <property type="protein sequence ID" value="OSM05323.1"/>
    <property type="molecule type" value="Genomic_DNA"/>
</dbReference>
<feature type="domain" description="PAS" evidence="3">
    <location>
        <begin position="123"/>
        <end position="181"/>
    </location>
</feature>
<dbReference type="InterPro" id="IPR035919">
    <property type="entry name" value="EAL_sf"/>
</dbReference>
<dbReference type="Gene3D" id="3.20.20.450">
    <property type="entry name" value="EAL domain"/>
    <property type="match status" value="1"/>
</dbReference>
<evidence type="ECO:0000259" key="4">
    <source>
        <dbReference type="PROSITE" id="PS50883"/>
    </source>
</evidence>
<dbReference type="SUPFAM" id="SSF55073">
    <property type="entry name" value="Nucleotide cyclase"/>
    <property type="match status" value="1"/>
</dbReference>
<dbReference type="NCBIfam" id="TIGR00229">
    <property type="entry name" value="sensory_box"/>
    <property type="match status" value="1"/>
</dbReference>
<dbReference type="Gene3D" id="3.30.450.20">
    <property type="entry name" value="PAS domain"/>
    <property type="match status" value="1"/>
</dbReference>
<dbReference type="Pfam" id="PF00990">
    <property type="entry name" value="GGDEF"/>
    <property type="match status" value="1"/>
</dbReference>
<keyword evidence="1" id="KW-0597">Phosphoprotein</keyword>